<dbReference type="RefSeq" id="WP_223706110.1">
    <property type="nucleotide sequence ID" value="NZ_JAINUY010000003.1"/>
</dbReference>
<organism evidence="1 2">
    <name type="scientific">Flavobacterium potami</name>
    <dbReference type="NCBI Taxonomy" id="2872310"/>
    <lineage>
        <taxon>Bacteria</taxon>
        <taxon>Pseudomonadati</taxon>
        <taxon>Bacteroidota</taxon>
        <taxon>Flavobacteriia</taxon>
        <taxon>Flavobacteriales</taxon>
        <taxon>Flavobacteriaceae</taxon>
        <taxon>Flavobacterium</taxon>
    </lineage>
</organism>
<accession>A0A9X1HAG7</accession>
<evidence type="ECO:0000313" key="1">
    <source>
        <dbReference type="EMBL" id="MBZ4035486.1"/>
    </source>
</evidence>
<gene>
    <name evidence="1" type="ORF">K6T82_11960</name>
</gene>
<reference evidence="1 2" key="1">
    <citation type="journal article" date="2023" name="Antonie Van Leeuwenhoek">
        <title>Flavobacterium potami sp. nov., a multi-metal resistance genes harbouring bacterium isolated from shallow river silt.</title>
        <authorList>
            <person name="Li S."/>
            <person name="Mao S."/>
            <person name="Mu W."/>
            <person name="Guo B."/>
            <person name="Li C."/>
            <person name="Zhu Q."/>
            <person name="Hou X."/>
            <person name="Zhao Y."/>
            <person name="Wei S."/>
            <person name="Liu H."/>
            <person name="Liu A."/>
        </authorList>
    </citation>
    <scope>NUCLEOTIDE SEQUENCE [LARGE SCALE GENOMIC DNA]</scope>
    <source>
        <strain evidence="1 2">17A</strain>
    </source>
</reference>
<comment type="caution">
    <text evidence="1">The sequence shown here is derived from an EMBL/GenBank/DDBJ whole genome shotgun (WGS) entry which is preliminary data.</text>
</comment>
<name>A0A9X1HAG7_9FLAO</name>
<proteinExistence type="predicted"/>
<evidence type="ECO:0000313" key="2">
    <source>
        <dbReference type="Proteomes" id="UP001139366"/>
    </source>
</evidence>
<dbReference type="AlphaFoldDB" id="A0A9X1HAG7"/>
<keyword evidence="2" id="KW-1185">Reference proteome</keyword>
<dbReference type="Proteomes" id="UP001139366">
    <property type="component" value="Unassembled WGS sequence"/>
</dbReference>
<protein>
    <submittedName>
        <fullName evidence="1">Uncharacterized protein</fullName>
    </submittedName>
</protein>
<sequence length="96" mass="11357">MGVITRTELHYTDYSWTAIKGDDPTVSCEPDSTLLSRKEGYEVLYFVNKFCEIYGLKQKQSAIKVEKMLRNEVPSDKRSQKNIKEWIKENWKNSKY</sequence>
<dbReference type="EMBL" id="JAINUY010000003">
    <property type="protein sequence ID" value="MBZ4035486.1"/>
    <property type="molecule type" value="Genomic_DNA"/>
</dbReference>